<keyword evidence="3" id="KW-0902">Two-component regulatory system</keyword>
<dbReference type="Pfam" id="PF07730">
    <property type="entry name" value="HisKA_3"/>
    <property type="match status" value="1"/>
</dbReference>
<name>A0ABV5ITB1_9ACTN</name>
<feature type="region of interest" description="Disordered" evidence="4">
    <location>
        <begin position="325"/>
        <end position="351"/>
    </location>
</feature>
<dbReference type="EMBL" id="JBHMEI010000044">
    <property type="protein sequence ID" value="MFB9206999.1"/>
    <property type="molecule type" value="Genomic_DNA"/>
</dbReference>
<feature type="domain" description="Signal transduction histidine kinase subgroup 3 dimerisation and phosphoacceptor" evidence="6">
    <location>
        <begin position="188"/>
        <end position="254"/>
    </location>
</feature>
<dbReference type="GO" id="GO:0016301">
    <property type="term" value="F:kinase activity"/>
    <property type="evidence" value="ECO:0007669"/>
    <property type="project" value="UniProtKB-KW"/>
</dbReference>
<evidence type="ECO:0000256" key="3">
    <source>
        <dbReference type="ARBA" id="ARBA00023012"/>
    </source>
</evidence>
<accession>A0ABV5ITB1</accession>
<keyword evidence="5" id="KW-0472">Membrane</keyword>
<dbReference type="Proteomes" id="UP001589647">
    <property type="component" value="Unassembled WGS sequence"/>
</dbReference>
<keyword evidence="1" id="KW-0808">Transferase</keyword>
<feature type="transmembrane region" description="Helical" evidence="5">
    <location>
        <begin position="98"/>
        <end position="115"/>
    </location>
</feature>
<evidence type="ECO:0000259" key="7">
    <source>
        <dbReference type="Pfam" id="PF13581"/>
    </source>
</evidence>
<keyword evidence="2 8" id="KW-0418">Kinase</keyword>
<dbReference type="SUPFAM" id="SSF55874">
    <property type="entry name" value="ATPase domain of HSP90 chaperone/DNA topoisomerase II/histidine kinase"/>
    <property type="match status" value="1"/>
</dbReference>
<dbReference type="RefSeq" id="WP_189650385.1">
    <property type="nucleotide sequence ID" value="NZ_BMRC01000013.1"/>
</dbReference>
<evidence type="ECO:0000256" key="1">
    <source>
        <dbReference type="ARBA" id="ARBA00022679"/>
    </source>
</evidence>
<feature type="compositionally biased region" description="Gly residues" evidence="4">
    <location>
        <begin position="330"/>
        <end position="349"/>
    </location>
</feature>
<dbReference type="InterPro" id="IPR036890">
    <property type="entry name" value="HATPase_C_sf"/>
</dbReference>
<dbReference type="Gene3D" id="1.20.5.1930">
    <property type="match status" value="1"/>
</dbReference>
<gene>
    <name evidence="8" type="ORF">ACFFV7_37810</name>
</gene>
<feature type="transmembrane region" description="Helical" evidence="5">
    <location>
        <begin position="17"/>
        <end position="38"/>
    </location>
</feature>
<organism evidence="8 9">
    <name type="scientific">Nonomuraea spiralis</name>
    <dbReference type="NCBI Taxonomy" id="46182"/>
    <lineage>
        <taxon>Bacteria</taxon>
        <taxon>Bacillati</taxon>
        <taxon>Actinomycetota</taxon>
        <taxon>Actinomycetes</taxon>
        <taxon>Streptosporangiales</taxon>
        <taxon>Streptosporangiaceae</taxon>
        <taxon>Nonomuraea</taxon>
    </lineage>
</organism>
<evidence type="ECO:0000313" key="8">
    <source>
        <dbReference type="EMBL" id="MFB9206999.1"/>
    </source>
</evidence>
<comment type="caution">
    <text evidence="8">The sequence shown here is derived from an EMBL/GenBank/DDBJ whole genome shotgun (WGS) entry which is preliminary data.</text>
</comment>
<feature type="transmembrane region" description="Helical" evidence="5">
    <location>
        <begin position="122"/>
        <end position="140"/>
    </location>
</feature>
<dbReference type="PANTHER" id="PTHR24421:SF63">
    <property type="entry name" value="SENSOR HISTIDINE KINASE DESK"/>
    <property type="match status" value="1"/>
</dbReference>
<dbReference type="InterPro" id="IPR011712">
    <property type="entry name" value="Sig_transdc_His_kin_sub3_dim/P"/>
</dbReference>
<protein>
    <submittedName>
        <fullName evidence="8">Sensor histidine kinase</fullName>
    </submittedName>
</protein>
<evidence type="ECO:0000313" key="9">
    <source>
        <dbReference type="Proteomes" id="UP001589647"/>
    </source>
</evidence>
<proteinExistence type="predicted"/>
<feature type="transmembrane region" description="Helical" evidence="5">
    <location>
        <begin position="44"/>
        <end position="64"/>
    </location>
</feature>
<evidence type="ECO:0000256" key="4">
    <source>
        <dbReference type="SAM" id="MobiDB-lite"/>
    </source>
</evidence>
<sequence>MTGEAAVRELEFGRGRAAARAGACAWLVLSVWPLLAFFSSRPGALAVVWVVAALAVFAACWLRIMWRMLGARGAAGLRWPLVGLVAAGLALLPVLRDPWAYVGFVFVVSALTACLGRVVYTAAGVAGTIVVVVAALTAYGRPFEQVWWVPLVIVVEAVTVGSIKHLGELVARLDAARAHVARLAVDNERLRFARDLHDTLGHTLTSITIRSQLAARLARTDPERAAREMADVERAARQALDEVRHAVSGYRAPSLSGELRTAAHSLGLAGIGLEVSPAAGPVPAAAETLLAWTVREAATNVVRHSRARRCRIDLGVDDTAATVEIRDDGQGPGTPSGTPTGGPTGGNGLTGLAERIAAAGGRLEAGPLPGGGYRLHARVPLESP</sequence>
<dbReference type="CDD" id="cd16917">
    <property type="entry name" value="HATPase_UhpB-NarQ-NarX-like"/>
    <property type="match status" value="1"/>
</dbReference>
<dbReference type="PANTHER" id="PTHR24421">
    <property type="entry name" value="NITRATE/NITRITE SENSOR PROTEIN NARX-RELATED"/>
    <property type="match status" value="1"/>
</dbReference>
<dbReference type="InterPro" id="IPR050482">
    <property type="entry name" value="Sensor_HK_TwoCompSys"/>
</dbReference>
<keyword evidence="5" id="KW-0812">Transmembrane</keyword>
<evidence type="ECO:0000259" key="6">
    <source>
        <dbReference type="Pfam" id="PF07730"/>
    </source>
</evidence>
<dbReference type="Pfam" id="PF13581">
    <property type="entry name" value="HATPase_c_2"/>
    <property type="match status" value="1"/>
</dbReference>
<keyword evidence="5" id="KW-1133">Transmembrane helix</keyword>
<feature type="transmembrane region" description="Helical" evidence="5">
    <location>
        <begin position="76"/>
        <end position="92"/>
    </location>
</feature>
<dbReference type="InterPro" id="IPR003594">
    <property type="entry name" value="HATPase_dom"/>
</dbReference>
<keyword evidence="9" id="KW-1185">Reference proteome</keyword>
<feature type="domain" description="Histidine kinase/HSP90-like ATPase" evidence="7">
    <location>
        <begin position="282"/>
        <end position="349"/>
    </location>
</feature>
<evidence type="ECO:0000256" key="2">
    <source>
        <dbReference type="ARBA" id="ARBA00022777"/>
    </source>
</evidence>
<dbReference type="Gene3D" id="3.30.565.10">
    <property type="entry name" value="Histidine kinase-like ATPase, C-terminal domain"/>
    <property type="match status" value="1"/>
</dbReference>
<reference evidence="8 9" key="1">
    <citation type="submission" date="2024-09" db="EMBL/GenBank/DDBJ databases">
        <authorList>
            <person name="Sun Q."/>
            <person name="Mori K."/>
        </authorList>
    </citation>
    <scope>NUCLEOTIDE SEQUENCE [LARGE SCALE GENOMIC DNA]</scope>
    <source>
        <strain evidence="8 9">CCM 3426</strain>
    </source>
</reference>
<evidence type="ECO:0000256" key="5">
    <source>
        <dbReference type="SAM" id="Phobius"/>
    </source>
</evidence>
<feature type="region of interest" description="Disordered" evidence="4">
    <location>
        <begin position="363"/>
        <end position="384"/>
    </location>
</feature>